<feature type="region of interest" description="Disordered" evidence="1">
    <location>
        <begin position="84"/>
        <end position="107"/>
    </location>
</feature>
<keyword evidence="3" id="KW-1185">Reference proteome</keyword>
<comment type="caution">
    <text evidence="2">The sequence shown here is derived from an EMBL/GenBank/DDBJ whole genome shotgun (WGS) entry which is preliminary data.</text>
</comment>
<evidence type="ECO:0000313" key="3">
    <source>
        <dbReference type="Proteomes" id="UP000536179"/>
    </source>
</evidence>
<protein>
    <submittedName>
        <fullName evidence="2">Uncharacterized protein</fullName>
    </submittedName>
</protein>
<dbReference type="EMBL" id="JACHXU010000002">
    <property type="protein sequence ID" value="MBB3205004.1"/>
    <property type="molecule type" value="Genomic_DNA"/>
</dbReference>
<reference evidence="2 3" key="1">
    <citation type="submission" date="2020-08" db="EMBL/GenBank/DDBJ databases">
        <title>Genomic Encyclopedia of Type Strains, Phase III (KMG-III): the genomes of soil and plant-associated and newly described type strains.</title>
        <authorList>
            <person name="Whitman W."/>
        </authorList>
    </citation>
    <scope>NUCLEOTIDE SEQUENCE [LARGE SCALE GENOMIC DNA]</scope>
    <source>
        <strain evidence="2 3">CECT 8075</strain>
    </source>
</reference>
<feature type="region of interest" description="Disordered" evidence="1">
    <location>
        <begin position="19"/>
        <end position="41"/>
    </location>
</feature>
<name>A0A7W5DUW5_9BACT</name>
<dbReference type="AlphaFoldDB" id="A0A7W5DUW5"/>
<organism evidence="2 3">
    <name type="scientific">Aporhodopirellula rubra</name>
    <dbReference type="NCBI Taxonomy" id="980271"/>
    <lineage>
        <taxon>Bacteria</taxon>
        <taxon>Pseudomonadati</taxon>
        <taxon>Planctomycetota</taxon>
        <taxon>Planctomycetia</taxon>
        <taxon>Pirellulales</taxon>
        <taxon>Pirellulaceae</taxon>
        <taxon>Aporhodopirellula</taxon>
    </lineage>
</organism>
<gene>
    <name evidence="2" type="ORF">FHS27_000771</name>
</gene>
<accession>A0A7W5DUW5</accession>
<feature type="compositionally biased region" description="Polar residues" evidence="1">
    <location>
        <begin position="22"/>
        <end position="38"/>
    </location>
</feature>
<dbReference type="Proteomes" id="UP000536179">
    <property type="component" value="Unassembled WGS sequence"/>
</dbReference>
<evidence type="ECO:0000313" key="2">
    <source>
        <dbReference type="EMBL" id="MBB3205004.1"/>
    </source>
</evidence>
<proteinExistence type="predicted"/>
<sequence length="107" mass="11829">MDVVLRSVWQAVWTGPAFPDTAESNPTIAGSPPTQCGNLTPALPDKRSRCRRGKGCHKGHFPAATDGHRMEWIVRVHSDSYKPSQLLLSTQHPHPPHKIRGTQPHVV</sequence>
<evidence type="ECO:0000256" key="1">
    <source>
        <dbReference type="SAM" id="MobiDB-lite"/>
    </source>
</evidence>